<feature type="transmembrane region" description="Helical" evidence="8">
    <location>
        <begin position="270"/>
        <end position="297"/>
    </location>
</feature>
<evidence type="ECO:0000313" key="10">
    <source>
        <dbReference type="Proteomes" id="UP000539372"/>
    </source>
</evidence>
<dbReference type="SUPFAM" id="SSF81345">
    <property type="entry name" value="ABC transporter involved in vitamin B12 uptake, BtuC"/>
    <property type="match status" value="1"/>
</dbReference>
<keyword evidence="5 8" id="KW-0812">Transmembrane</keyword>
<evidence type="ECO:0000256" key="4">
    <source>
        <dbReference type="ARBA" id="ARBA00022475"/>
    </source>
</evidence>
<dbReference type="CDD" id="cd06550">
    <property type="entry name" value="TM_ABC_iron-siderophores_like"/>
    <property type="match status" value="1"/>
</dbReference>
<evidence type="ECO:0000256" key="6">
    <source>
        <dbReference type="ARBA" id="ARBA00022989"/>
    </source>
</evidence>
<feature type="transmembrane region" description="Helical" evidence="8">
    <location>
        <begin position="85"/>
        <end position="106"/>
    </location>
</feature>
<dbReference type="InterPro" id="IPR037294">
    <property type="entry name" value="ABC_BtuC-like"/>
</dbReference>
<evidence type="ECO:0000256" key="3">
    <source>
        <dbReference type="ARBA" id="ARBA00022448"/>
    </source>
</evidence>
<dbReference type="AlphaFoldDB" id="A0A7Y0E4W0"/>
<dbReference type="PANTHER" id="PTHR30472">
    <property type="entry name" value="FERRIC ENTEROBACTIN TRANSPORT SYSTEM PERMEASE PROTEIN"/>
    <property type="match status" value="1"/>
</dbReference>
<keyword evidence="10" id="KW-1185">Reference proteome</keyword>
<keyword evidence="6 8" id="KW-1133">Transmembrane helix</keyword>
<feature type="transmembrane region" description="Helical" evidence="8">
    <location>
        <begin position="118"/>
        <end position="140"/>
    </location>
</feature>
<dbReference type="InterPro" id="IPR000522">
    <property type="entry name" value="ABC_transptr_permease_BtuC"/>
</dbReference>
<reference evidence="9 10" key="1">
    <citation type="submission" date="2020-04" db="EMBL/GenBank/DDBJ databases">
        <title>Rhodospirillaceae bacterium KN72 isolated from deep sea.</title>
        <authorList>
            <person name="Zhang D.-C."/>
        </authorList>
    </citation>
    <scope>NUCLEOTIDE SEQUENCE [LARGE SCALE GENOMIC DNA]</scope>
    <source>
        <strain evidence="9 10">KN72</strain>
    </source>
</reference>
<evidence type="ECO:0000256" key="7">
    <source>
        <dbReference type="ARBA" id="ARBA00023136"/>
    </source>
</evidence>
<name>A0A7Y0E4W0_9PROT</name>
<evidence type="ECO:0000256" key="8">
    <source>
        <dbReference type="SAM" id="Phobius"/>
    </source>
</evidence>
<feature type="transmembrane region" description="Helical" evidence="8">
    <location>
        <begin position="221"/>
        <end position="240"/>
    </location>
</feature>
<gene>
    <name evidence="9" type="ORF">HH303_18180</name>
</gene>
<dbReference type="EMBL" id="JABBNT010000005">
    <property type="protein sequence ID" value="NMM46426.1"/>
    <property type="molecule type" value="Genomic_DNA"/>
</dbReference>
<dbReference type="Pfam" id="PF01032">
    <property type="entry name" value="FecCD"/>
    <property type="match status" value="1"/>
</dbReference>
<organism evidence="9 10">
    <name type="scientific">Pacificispira spongiicola</name>
    <dbReference type="NCBI Taxonomy" id="2729598"/>
    <lineage>
        <taxon>Bacteria</taxon>
        <taxon>Pseudomonadati</taxon>
        <taxon>Pseudomonadota</taxon>
        <taxon>Alphaproteobacteria</taxon>
        <taxon>Rhodospirillales</taxon>
        <taxon>Rhodospirillaceae</taxon>
        <taxon>Pacificispira</taxon>
    </lineage>
</organism>
<feature type="transmembrane region" description="Helical" evidence="8">
    <location>
        <begin position="340"/>
        <end position="358"/>
    </location>
</feature>
<sequence length="374" mass="38000">MASSTMSSRVSAPTAPGANRGWSRILGGRTAMLFLLLMLALILAALAELIFGAVNLSLGEIYRALMGEGDALSSAIVTEIRAPRLFLGMAVGLGLAMSGCSLQGVLRNPLADPGLIGVTGGAAVGAVATIVLGDAIITDLPMAVRPFLLPVAAFTGAAFVTTVVFGVSRRAGTTSIATLILAGVAINAIAGAFIGAMVYISDDRQLRDLTFWTMGSLGASNWTLVLISAGIVLAAVAGIARMGRALDLFQLGERAAYHAGLDVEATKRNVAILSAIAVGAATAAAGPIGFIGLVAPHMARLIVGPEHRLVLPASALIGTTLLLFSDLLVRTAVPPAEPPIGLATSLIGGPFFLWLLLARMRTRGGGVNGGGFNA</sequence>
<dbReference type="Proteomes" id="UP000539372">
    <property type="component" value="Unassembled WGS sequence"/>
</dbReference>
<comment type="subcellular location">
    <subcellularLocation>
        <location evidence="1">Cell membrane</location>
        <topology evidence="1">Multi-pass membrane protein</topology>
    </subcellularLocation>
</comment>
<dbReference type="FunFam" id="1.10.3470.10:FF:000001">
    <property type="entry name" value="Vitamin B12 ABC transporter permease BtuC"/>
    <property type="match status" value="1"/>
</dbReference>
<keyword evidence="3" id="KW-0813">Transport</keyword>
<proteinExistence type="inferred from homology"/>
<dbReference type="GO" id="GO:0033214">
    <property type="term" value="P:siderophore-iron import into cell"/>
    <property type="evidence" value="ECO:0007669"/>
    <property type="project" value="TreeGrafter"/>
</dbReference>
<evidence type="ECO:0000256" key="2">
    <source>
        <dbReference type="ARBA" id="ARBA00007935"/>
    </source>
</evidence>
<evidence type="ECO:0000313" key="9">
    <source>
        <dbReference type="EMBL" id="NMM46426.1"/>
    </source>
</evidence>
<protein>
    <submittedName>
        <fullName evidence="9">Iron ABC transporter permease</fullName>
    </submittedName>
</protein>
<accession>A0A7Y0E4W0</accession>
<evidence type="ECO:0000256" key="1">
    <source>
        <dbReference type="ARBA" id="ARBA00004651"/>
    </source>
</evidence>
<feature type="transmembrane region" description="Helical" evidence="8">
    <location>
        <begin position="179"/>
        <end position="200"/>
    </location>
</feature>
<feature type="transmembrane region" description="Helical" evidence="8">
    <location>
        <begin position="31"/>
        <end position="56"/>
    </location>
</feature>
<dbReference type="PANTHER" id="PTHR30472:SF25">
    <property type="entry name" value="ABC TRANSPORTER PERMEASE PROTEIN MJ0876-RELATED"/>
    <property type="match status" value="1"/>
</dbReference>
<comment type="similarity">
    <text evidence="2">Belongs to the binding-protein-dependent transport system permease family. FecCD subfamily.</text>
</comment>
<keyword evidence="7 8" id="KW-0472">Membrane</keyword>
<feature type="transmembrane region" description="Helical" evidence="8">
    <location>
        <begin position="147"/>
        <end position="167"/>
    </location>
</feature>
<keyword evidence="4" id="KW-1003">Cell membrane</keyword>
<dbReference type="GO" id="GO:0005886">
    <property type="term" value="C:plasma membrane"/>
    <property type="evidence" value="ECO:0007669"/>
    <property type="project" value="UniProtKB-SubCell"/>
</dbReference>
<dbReference type="GO" id="GO:0022857">
    <property type="term" value="F:transmembrane transporter activity"/>
    <property type="evidence" value="ECO:0007669"/>
    <property type="project" value="InterPro"/>
</dbReference>
<evidence type="ECO:0000256" key="5">
    <source>
        <dbReference type="ARBA" id="ARBA00022692"/>
    </source>
</evidence>
<comment type="caution">
    <text evidence="9">The sequence shown here is derived from an EMBL/GenBank/DDBJ whole genome shotgun (WGS) entry which is preliminary data.</text>
</comment>
<dbReference type="Gene3D" id="1.10.3470.10">
    <property type="entry name" value="ABC transporter involved in vitamin B12 uptake, BtuC"/>
    <property type="match status" value="1"/>
</dbReference>